<dbReference type="Gene3D" id="3.40.50.10140">
    <property type="entry name" value="Toll/interleukin-1 receptor homology (TIR) domain"/>
    <property type="match status" value="1"/>
</dbReference>
<keyword evidence="1" id="KW-0175">Coiled coil</keyword>
<feature type="compositionally biased region" description="Polar residues" evidence="2">
    <location>
        <begin position="107"/>
        <end position="125"/>
    </location>
</feature>
<organism evidence="4 6">
    <name type="scientific">Adineta steineri</name>
    <dbReference type="NCBI Taxonomy" id="433720"/>
    <lineage>
        <taxon>Eukaryota</taxon>
        <taxon>Metazoa</taxon>
        <taxon>Spiralia</taxon>
        <taxon>Gnathifera</taxon>
        <taxon>Rotifera</taxon>
        <taxon>Eurotatoria</taxon>
        <taxon>Bdelloidea</taxon>
        <taxon>Adinetida</taxon>
        <taxon>Adinetidae</taxon>
        <taxon>Adineta</taxon>
    </lineage>
</organism>
<name>A0A815INC9_9BILA</name>
<evidence type="ECO:0000313" key="6">
    <source>
        <dbReference type="Proteomes" id="UP000663860"/>
    </source>
</evidence>
<sequence length="526" mass="61316">MNDNISSTDNKVELDASNDINNSTCQNSSIFAQLDDDEYKTSESVNEEPPAIINEINRTAIKINGLNENIFLFNPVLVDQVTTIVNNIVRESEPEIVTSGNAEPYTVPQTSEPEPQVNAPTTVNTQQQLPKRKHIMISYNHKSASFMSQKIYDCLIERHYNVWFDKSDLHGSVLDGMGEAVENSYIVILCMTDGYSQSDYCNLEAKYAIERKIPVIPCMMEEAYRPSGGLGIIKSDLKHIEFFDENKFEEKFEELIKEINAIEAGLGMRTVAVNDMNFRDRFNAFVAEHIAMIQNCHLHRRNLSERDFGTVLRRLIQEFCPEILQSFQNDQSDNMDDREKQENDNNQLFQLLLENDKRLAELARIQVHLHEQDERFTAFAHFQEQQEQNNAQFTQQHLNQNQSMLLLSHIQEEQQQNYTDVQRQVAIQNEQLVQFTQRPQERNNHMSEQLLQHIEQLTQLVAQQQQQHARSMESLHELVNRTLETRPVVEQQQQQQQRCHFDIDLFNKLVQTIILLYTLIILLKYK</sequence>
<dbReference type="EMBL" id="CAJNOE010000962">
    <property type="protein sequence ID" value="CAF1365957.1"/>
    <property type="molecule type" value="Genomic_DNA"/>
</dbReference>
<dbReference type="EMBL" id="CAJOBB010001474">
    <property type="protein sequence ID" value="CAF3862337.1"/>
    <property type="molecule type" value="Genomic_DNA"/>
</dbReference>
<feature type="region of interest" description="Disordered" evidence="2">
    <location>
        <begin position="99"/>
        <end position="125"/>
    </location>
</feature>
<dbReference type="SUPFAM" id="SSF52200">
    <property type="entry name" value="Toll/Interleukin receptor TIR domain"/>
    <property type="match status" value="1"/>
</dbReference>
<evidence type="ECO:0000259" key="3">
    <source>
        <dbReference type="Pfam" id="PF13676"/>
    </source>
</evidence>
<evidence type="ECO:0000256" key="2">
    <source>
        <dbReference type="SAM" id="MobiDB-lite"/>
    </source>
</evidence>
<dbReference type="PANTHER" id="PTHR46270">
    <property type="entry name" value="ARMADILLO-TYPE FOLD-RELATED"/>
    <property type="match status" value="1"/>
</dbReference>
<comment type="caution">
    <text evidence="4">The sequence shown here is derived from an EMBL/GenBank/DDBJ whole genome shotgun (WGS) entry which is preliminary data.</text>
</comment>
<dbReference type="Proteomes" id="UP000663860">
    <property type="component" value="Unassembled WGS sequence"/>
</dbReference>
<dbReference type="GO" id="GO:0007165">
    <property type="term" value="P:signal transduction"/>
    <property type="evidence" value="ECO:0007669"/>
    <property type="project" value="InterPro"/>
</dbReference>
<accession>A0A815INC9</accession>
<reference evidence="4" key="1">
    <citation type="submission" date="2021-02" db="EMBL/GenBank/DDBJ databases">
        <authorList>
            <person name="Nowell W R."/>
        </authorList>
    </citation>
    <scope>NUCLEOTIDE SEQUENCE</scope>
</reference>
<dbReference type="Pfam" id="PF13676">
    <property type="entry name" value="TIR_2"/>
    <property type="match status" value="1"/>
</dbReference>
<evidence type="ECO:0000313" key="4">
    <source>
        <dbReference type="EMBL" id="CAF1365957.1"/>
    </source>
</evidence>
<proteinExistence type="predicted"/>
<dbReference type="Proteomes" id="UP000663868">
    <property type="component" value="Unassembled WGS sequence"/>
</dbReference>
<gene>
    <name evidence="4" type="ORF">IZO911_LOCUS37586</name>
    <name evidence="5" type="ORF">KXQ929_LOCUS20726</name>
</gene>
<feature type="domain" description="TIR" evidence="3">
    <location>
        <begin position="135"/>
        <end position="256"/>
    </location>
</feature>
<evidence type="ECO:0000313" key="5">
    <source>
        <dbReference type="EMBL" id="CAF3862337.1"/>
    </source>
</evidence>
<dbReference type="InterPro" id="IPR035897">
    <property type="entry name" value="Toll_tir_struct_dom_sf"/>
</dbReference>
<dbReference type="PANTHER" id="PTHR46270:SF2">
    <property type="entry name" value="TIR DOMAIN-CONTAINING PROTEIN"/>
    <property type="match status" value="1"/>
</dbReference>
<evidence type="ECO:0000256" key="1">
    <source>
        <dbReference type="SAM" id="Coils"/>
    </source>
</evidence>
<feature type="coiled-coil region" evidence="1">
    <location>
        <begin position="411"/>
        <end position="467"/>
    </location>
</feature>
<dbReference type="InterPro" id="IPR000157">
    <property type="entry name" value="TIR_dom"/>
</dbReference>
<protein>
    <recommendedName>
        <fullName evidence="3">TIR domain-containing protein</fullName>
    </recommendedName>
</protein>
<dbReference type="AlphaFoldDB" id="A0A815INC9"/>